<feature type="signal peptide" evidence="1">
    <location>
        <begin position="1"/>
        <end position="23"/>
    </location>
</feature>
<sequence>MAMKTLKNLLCITLLCGAIISCNKDDDNSSQTPVVTEQNPLPGYLTATGFDQKTTNYVNSGDYEFGITFTPLVNGKITTLMTKIPDVRTSMRITIWDKATATILRTELIDVTSSGVEISKVISPLDLVKDKEYMITYNSNDWYERKKTDGTNTTYPVTVGDIKIMSYAYKSGTNQVMPDVIPMNYYAGDLTFKFVKS</sequence>
<evidence type="ECO:0000256" key="1">
    <source>
        <dbReference type="SAM" id="SignalP"/>
    </source>
</evidence>
<dbReference type="Proteomes" id="UP000184488">
    <property type="component" value="Unassembled WGS sequence"/>
</dbReference>
<evidence type="ECO:0000313" key="3">
    <source>
        <dbReference type="EMBL" id="SHI33867.1"/>
    </source>
</evidence>
<protein>
    <recommendedName>
        <fullName evidence="2">DUF4082 domain-containing protein</fullName>
    </recommendedName>
</protein>
<name>A0A1M6ABR4_9FLAO</name>
<feature type="chain" id="PRO_5013155535" description="DUF4082 domain-containing protein" evidence="1">
    <location>
        <begin position="24"/>
        <end position="197"/>
    </location>
</feature>
<gene>
    <name evidence="3" type="ORF">SAMN05444363_0127</name>
</gene>
<dbReference type="PROSITE" id="PS51257">
    <property type="entry name" value="PROKAR_LIPOPROTEIN"/>
    <property type="match status" value="1"/>
</dbReference>
<dbReference type="Pfam" id="PF13313">
    <property type="entry name" value="DUF4082"/>
    <property type="match status" value="1"/>
</dbReference>
<reference evidence="4" key="1">
    <citation type="submission" date="2016-11" db="EMBL/GenBank/DDBJ databases">
        <authorList>
            <person name="Varghese N."/>
            <person name="Submissions S."/>
        </authorList>
    </citation>
    <scope>NUCLEOTIDE SEQUENCE [LARGE SCALE GENOMIC DNA]</scope>
    <source>
        <strain evidence="4">DSM 18829</strain>
    </source>
</reference>
<evidence type="ECO:0000259" key="2">
    <source>
        <dbReference type="Pfam" id="PF13313"/>
    </source>
</evidence>
<keyword evidence="1" id="KW-0732">Signal</keyword>
<feature type="domain" description="DUF4082" evidence="2">
    <location>
        <begin position="58"/>
        <end position="179"/>
    </location>
</feature>
<organism evidence="3 4">
    <name type="scientific">Flavobacterium terrae</name>
    <dbReference type="NCBI Taxonomy" id="415425"/>
    <lineage>
        <taxon>Bacteria</taxon>
        <taxon>Pseudomonadati</taxon>
        <taxon>Bacteroidota</taxon>
        <taxon>Flavobacteriia</taxon>
        <taxon>Flavobacteriales</taxon>
        <taxon>Flavobacteriaceae</taxon>
        <taxon>Flavobacterium</taxon>
    </lineage>
</organism>
<accession>A0A1M6ABR4</accession>
<keyword evidence="4" id="KW-1185">Reference proteome</keyword>
<evidence type="ECO:0000313" key="4">
    <source>
        <dbReference type="Proteomes" id="UP000184488"/>
    </source>
</evidence>
<dbReference type="AlphaFoldDB" id="A0A1M6ABR4"/>
<proteinExistence type="predicted"/>
<dbReference type="EMBL" id="FQZI01000001">
    <property type="protein sequence ID" value="SHI33867.1"/>
    <property type="molecule type" value="Genomic_DNA"/>
</dbReference>
<dbReference type="STRING" id="415425.SAMN05444363_0127"/>
<dbReference type="InterPro" id="IPR025141">
    <property type="entry name" value="DUF4082"/>
</dbReference>